<sequence length="230" mass="25544">MASPRKTEPTRPESTVSRTYRAAIRIGEDYVTLEETIVLPLDATDEEVQKAVDLGWRIYQAQRDAIEAQTASIREAQPAPQPPTVRDPDAPASERQRHYIAALQEDLSWTNEQLTAFAQEHRVDLVTMTKGQASAFIDSLKKLAEERQAYTTAPRSASGADGAVAARPSDHAPASEKQIDALRRLALQHHLDLEAEVQRRFETTPGELTSGQASALLREWQRPARRAVGE</sequence>
<organism evidence="2 3">
    <name type="scientific">Roseiflexus castenholzii (strain DSM 13941 / HLO8)</name>
    <dbReference type="NCBI Taxonomy" id="383372"/>
    <lineage>
        <taxon>Bacteria</taxon>
        <taxon>Bacillati</taxon>
        <taxon>Chloroflexota</taxon>
        <taxon>Chloroflexia</taxon>
        <taxon>Chloroflexales</taxon>
        <taxon>Roseiflexineae</taxon>
        <taxon>Roseiflexaceae</taxon>
        <taxon>Roseiflexus</taxon>
    </lineage>
</organism>
<feature type="region of interest" description="Disordered" evidence="1">
    <location>
        <begin position="73"/>
        <end position="92"/>
    </location>
</feature>
<dbReference type="AlphaFoldDB" id="A7NKW7"/>
<dbReference type="OrthoDB" id="154046at2"/>
<protein>
    <submittedName>
        <fullName evidence="2">Uncharacterized protein</fullName>
    </submittedName>
</protein>
<keyword evidence="3" id="KW-1185">Reference proteome</keyword>
<evidence type="ECO:0000313" key="2">
    <source>
        <dbReference type="EMBL" id="ABU58137.1"/>
    </source>
</evidence>
<dbReference type="RefSeq" id="WP_012120561.1">
    <property type="nucleotide sequence ID" value="NC_009767.1"/>
</dbReference>
<evidence type="ECO:0000313" key="3">
    <source>
        <dbReference type="Proteomes" id="UP000000263"/>
    </source>
</evidence>
<evidence type="ECO:0000256" key="1">
    <source>
        <dbReference type="SAM" id="MobiDB-lite"/>
    </source>
</evidence>
<gene>
    <name evidence="2" type="ordered locus">Rcas_2050</name>
</gene>
<dbReference type="HOGENOM" id="CLU_1233656_0_0_0"/>
<reference evidence="2 3" key="1">
    <citation type="submission" date="2007-08" db="EMBL/GenBank/DDBJ databases">
        <title>Complete sequence of Roseiflexus castenholzii DSM 13941.</title>
        <authorList>
            <consortium name="US DOE Joint Genome Institute"/>
            <person name="Copeland A."/>
            <person name="Lucas S."/>
            <person name="Lapidus A."/>
            <person name="Barry K."/>
            <person name="Glavina del Rio T."/>
            <person name="Dalin E."/>
            <person name="Tice H."/>
            <person name="Pitluck S."/>
            <person name="Thompson L.S."/>
            <person name="Brettin T."/>
            <person name="Bruce D."/>
            <person name="Detter J.C."/>
            <person name="Han C."/>
            <person name="Tapia R."/>
            <person name="Schmutz J."/>
            <person name="Larimer F."/>
            <person name="Land M."/>
            <person name="Hauser L."/>
            <person name="Kyrpides N."/>
            <person name="Mikhailova N."/>
            <person name="Bryant D.A."/>
            <person name="Hanada S."/>
            <person name="Tsukatani Y."/>
            <person name="Richardson P."/>
        </authorList>
    </citation>
    <scope>NUCLEOTIDE SEQUENCE [LARGE SCALE GENOMIC DNA]</scope>
    <source>
        <strain evidence="3">DSM 13941 / HLO8</strain>
    </source>
</reference>
<proteinExistence type="predicted"/>
<dbReference type="Proteomes" id="UP000000263">
    <property type="component" value="Chromosome"/>
</dbReference>
<dbReference type="EMBL" id="CP000804">
    <property type="protein sequence ID" value="ABU58137.1"/>
    <property type="molecule type" value="Genomic_DNA"/>
</dbReference>
<dbReference type="eggNOG" id="ENOG5033YNV">
    <property type="taxonomic scope" value="Bacteria"/>
</dbReference>
<name>A7NKW7_ROSCS</name>
<dbReference type="KEGG" id="rca:Rcas_2050"/>
<feature type="region of interest" description="Disordered" evidence="1">
    <location>
        <begin position="151"/>
        <end position="175"/>
    </location>
</feature>
<accession>A7NKW7</accession>